<dbReference type="Proteomes" id="UP001178662">
    <property type="component" value="Chromosome"/>
</dbReference>
<proteinExistence type="inferred from homology"/>
<keyword evidence="6" id="KW-0624">Polysaccharide degradation</keyword>
<keyword evidence="2 8" id="KW-0732">Signal</keyword>
<evidence type="ECO:0000256" key="5">
    <source>
        <dbReference type="ARBA" id="ARBA00023295"/>
    </source>
</evidence>
<dbReference type="GO" id="GO:0030313">
    <property type="term" value="C:cell envelope"/>
    <property type="evidence" value="ECO:0007669"/>
    <property type="project" value="UniProtKB-SubCell"/>
</dbReference>
<dbReference type="InterPro" id="IPR042229">
    <property type="entry name" value="Listeria/Bacterioides_rpt_sf"/>
</dbReference>
<dbReference type="InterPro" id="IPR015943">
    <property type="entry name" value="WD40/YVTN_repeat-like_dom_sf"/>
</dbReference>
<evidence type="ECO:0000256" key="1">
    <source>
        <dbReference type="ARBA" id="ARBA00004196"/>
    </source>
</evidence>
<keyword evidence="5" id="KW-0326">Glycosidase</keyword>
<evidence type="ECO:0000313" key="10">
    <source>
        <dbReference type="Proteomes" id="UP001178662"/>
    </source>
</evidence>
<dbReference type="Gene3D" id="2.130.10.10">
    <property type="entry name" value="YVTN repeat-like/Quinoprotein amine dehydrogenase"/>
    <property type="match status" value="2"/>
</dbReference>
<evidence type="ECO:0000313" key="9">
    <source>
        <dbReference type="EMBL" id="WEK54398.1"/>
    </source>
</evidence>
<keyword evidence="3" id="KW-0378">Hydrolase</keyword>
<keyword evidence="10" id="KW-1185">Reference proteome</keyword>
<reference evidence="9" key="1">
    <citation type="submission" date="2023-03" db="EMBL/GenBank/DDBJ databases">
        <title>Andean soil-derived lignocellulolytic bacterial consortium as a source of novel taxa and putative plastic-active enzymes.</title>
        <authorList>
            <person name="Diaz-Garcia L."/>
            <person name="Chuvochina M."/>
            <person name="Feuerriegel G."/>
            <person name="Bunk B."/>
            <person name="Sproer C."/>
            <person name="Streit W.R."/>
            <person name="Rodriguez L.M."/>
            <person name="Overmann J."/>
            <person name="Jimenez D.J."/>
        </authorList>
    </citation>
    <scope>NUCLEOTIDE SEQUENCE</scope>
    <source>
        <strain evidence="9">MAG 2441</strain>
    </source>
</reference>
<organism evidence="9 10">
    <name type="scientific">Candidatus Cohnella colombiensis</name>
    <dbReference type="NCBI Taxonomy" id="3121368"/>
    <lineage>
        <taxon>Bacteria</taxon>
        <taxon>Bacillati</taxon>
        <taxon>Bacillota</taxon>
        <taxon>Bacilli</taxon>
        <taxon>Bacillales</taxon>
        <taxon>Paenibacillaceae</taxon>
        <taxon>Cohnella</taxon>
    </lineage>
</organism>
<evidence type="ECO:0000256" key="4">
    <source>
        <dbReference type="ARBA" id="ARBA00023277"/>
    </source>
</evidence>
<dbReference type="NCBIfam" id="TIGR02543">
    <property type="entry name" value="List_Bact_rpt"/>
    <property type="match status" value="1"/>
</dbReference>
<comment type="subcellular location">
    <subcellularLocation>
        <location evidence="1">Cell envelope</location>
    </subcellularLocation>
</comment>
<dbReference type="GO" id="GO:0010411">
    <property type="term" value="P:xyloglucan metabolic process"/>
    <property type="evidence" value="ECO:0007669"/>
    <property type="project" value="TreeGrafter"/>
</dbReference>
<accession>A0AA95JAI8</accession>
<sequence length="1560" mass="167404">MRKKRLLAILCTLIMLVSMLPIAAIVAAAPQVFKLENIGDQTARIIQASTAYPNSNRSVNWGAEPIVLTVRVIGEDYEDVQFDLDIEDPTLLAGSFSGLNSNVLTLVSYGETGYTNVTVTARKGALIDSQTFKVTVSLYEDTGDYDWSNLKIPGAGAVCGYIFHPTDPNILYAQTDVGGAHRFNFETNSWEDITQWITPTTQSVGQSRGLGIDPTPGRENWVYLSYGSGQLLLSKDRGDTWINKGTIGISMGGNSGNLRGLGGDNIVAIPNLKAGKLAGSTNPDDYNPPTIYAVSNGGIRMSTDDATTWTDIKSNFGSSGIYTFVVYDGTNTNFRVVGAAANATTTADNGIAYYSANGGTSWAALPGKPTRRSTSSYYFPTKAAFAPPHNEEGDRYLFVTYNDSGSNTAGVNDGNGADGAVFRWLIGADGAVKGDGVNVTPVMIYGTTVKSVAASGTQNRMAGVGMAGLSVDPEIPGALIVATHNTDPYNVNTTLTQRGMETIFRSLDYGETWFPVLAGYNMFGDLRWGDKAPYAGPAVNGELNTNRWDDPNSDAAATQVASTYEWEPWTFLHWSFGPKINPHNSNMLMLNSGLGTFVSYNLTALDNIAKTQGNTVPNAKTVSDLSDTDAKSTLFTTTTGKIDSNRKTSNYSAFRIQTADFPSGGVTAATSVKWETAPDLFMTVQKASGMYSPPSGKNIALTNTWDYPGWAFQSTDHLPWNGWSYARWIDPKWNYLFDGTDGSVNWLEYTNKLDPKYLPPKPNDGKNYTIYAPTNRGISGDNTDYPDGNPDILVSTARTDWHFNAKGGPIISFDGGLIWHNIPDGWVPNLAGSQQNPPGYALLGVGHGVPDKDRLGASTTALKTAVNNLKGNDSAGGTAIGWVTIGADAKTLFWGIGNNQYQRLVGTKADDPIGLGQNWFYPRIWTNAGGTTEMTATTGVKIIADRVDPDVFYAFSTALYVSKDGGNNFYPVTITNAGGRALSMTNLNQVADAGRQIRGEVGNTGVFWIDGDGLFKFEYDKATNTAKSTEIVTTTINSSKFGMSGSNGRAGLGLGPTMDGVVNVNGALYAHGRINPQNGDSATGYGVYRSLDGGKTWVKISQSVLNSAGNVEPVGTVQDPYDNRNFSYSDVRSVTGDPRTFGRVYLSQGNVAGGSRYGDMIVNLLEDGATIATVQFKDHQGNLTGHVRLSKNSTATAIDAPVRTGWHFDGWYTASNGDEEFDFDTPIVANMSLYAQYTKIPDQTPDLVNLQLAQFYASHDNAYNAVYYYQLAISNGDTGLESEMSAAAGKLQQQAKNAMEAGEFSQASSAYQLLSNSSEVPSAISTDAAKSISASQSMGLAWYYYGQNNLYNAVYYLSEEIGGGNNSTGVNALISYAAKQLQELARGETEQGQFAAAYTDYQLLASGNGVPTGIVQDATSSIATGGSIGNAWFYLAQSNWYNTVYWLGNAMQTNSSTGVSAMMSYAAKQLQQQAQDKMTQGQLDQGYTSYALLATTAGVPTVIAQDASKSQDVSDSNYGVALWYLNNSNYINAKYYLQLVVANGNNSSGVQGLLSYVNSK</sequence>
<dbReference type="PANTHER" id="PTHR43739">
    <property type="entry name" value="XYLOGLUCANASE (EUROFUNG)"/>
    <property type="match status" value="1"/>
</dbReference>
<evidence type="ECO:0000256" key="2">
    <source>
        <dbReference type="ARBA" id="ARBA00022729"/>
    </source>
</evidence>
<dbReference type="Gene3D" id="2.60.40.4270">
    <property type="entry name" value="Listeria-Bacteroides repeat domain"/>
    <property type="match status" value="1"/>
</dbReference>
<dbReference type="Pfam" id="PF09479">
    <property type="entry name" value="Flg_new"/>
    <property type="match status" value="1"/>
</dbReference>
<dbReference type="SUPFAM" id="SSF110296">
    <property type="entry name" value="Oligoxyloglucan reducing end-specific cellobiohydrolase"/>
    <property type="match status" value="1"/>
</dbReference>
<gene>
    <name evidence="9" type="ORF">P0Y55_17980</name>
</gene>
<name>A0AA95JAI8_9BACL</name>
<protein>
    <submittedName>
        <fullName evidence="9">InlB B-repeat-containing protein</fullName>
    </submittedName>
</protein>
<feature type="signal peptide" evidence="8">
    <location>
        <begin position="1"/>
        <end position="23"/>
    </location>
</feature>
<comment type="similarity">
    <text evidence="7">Belongs to the glycosyl hydrolase 74 family.</text>
</comment>
<evidence type="ECO:0000256" key="6">
    <source>
        <dbReference type="ARBA" id="ARBA00023326"/>
    </source>
</evidence>
<evidence type="ECO:0000256" key="7">
    <source>
        <dbReference type="ARBA" id="ARBA00037986"/>
    </source>
</evidence>
<evidence type="ECO:0000256" key="3">
    <source>
        <dbReference type="ARBA" id="ARBA00022801"/>
    </source>
</evidence>
<dbReference type="EMBL" id="CP119317">
    <property type="protein sequence ID" value="WEK54398.1"/>
    <property type="molecule type" value="Genomic_DNA"/>
</dbReference>
<dbReference type="InterPro" id="IPR013378">
    <property type="entry name" value="InlB-like_B-rpt"/>
</dbReference>
<keyword evidence="4" id="KW-0119">Carbohydrate metabolism</keyword>
<feature type="chain" id="PRO_5041741375" evidence="8">
    <location>
        <begin position="24"/>
        <end position="1560"/>
    </location>
</feature>
<dbReference type="InterPro" id="IPR036278">
    <property type="entry name" value="Sialidase_sf"/>
</dbReference>
<dbReference type="PANTHER" id="PTHR43739:SF2">
    <property type="entry name" value="OLIGOXYLOGLUCAN-REDUCING END-SPECIFIC XYLOGLUCANASE-RELATED"/>
    <property type="match status" value="1"/>
</dbReference>
<evidence type="ECO:0000256" key="8">
    <source>
        <dbReference type="SAM" id="SignalP"/>
    </source>
</evidence>
<dbReference type="SUPFAM" id="SSF50939">
    <property type="entry name" value="Sialidases"/>
    <property type="match status" value="1"/>
</dbReference>
<dbReference type="InterPro" id="IPR052025">
    <property type="entry name" value="Xyloglucanase_GH74"/>
</dbReference>